<reference evidence="1" key="1">
    <citation type="journal article" date="2021" name="Proc. Natl. Acad. Sci. U.S.A.">
        <title>A Catalog of Tens of Thousands of Viruses from Human Metagenomes Reveals Hidden Associations with Chronic Diseases.</title>
        <authorList>
            <person name="Tisza M.J."/>
            <person name="Buck C.B."/>
        </authorList>
    </citation>
    <scope>NUCLEOTIDE SEQUENCE</scope>
    <source>
        <strain evidence="1">Ct8HH20</strain>
    </source>
</reference>
<evidence type="ECO:0000313" key="1">
    <source>
        <dbReference type="EMBL" id="DAE14357.1"/>
    </source>
</evidence>
<organism evidence="1">
    <name type="scientific">Siphoviridae sp. ct8HH20</name>
    <dbReference type="NCBI Taxonomy" id="2825359"/>
    <lineage>
        <taxon>Viruses</taxon>
        <taxon>Duplodnaviria</taxon>
        <taxon>Heunggongvirae</taxon>
        <taxon>Uroviricota</taxon>
        <taxon>Caudoviricetes</taxon>
    </lineage>
</organism>
<protein>
    <submittedName>
        <fullName evidence="1">Uncharacterized protein</fullName>
    </submittedName>
</protein>
<dbReference type="EMBL" id="BK015581">
    <property type="protein sequence ID" value="DAE14357.1"/>
    <property type="molecule type" value="Genomic_DNA"/>
</dbReference>
<name>A0A8S5Q6M5_9CAUD</name>
<proteinExistence type="predicted"/>
<sequence>MTFPINKGEFVDRWLKTIGEHDDTDREMAEAIVSLANRAYYAGLAEGRKEIAACRE</sequence>
<accession>A0A8S5Q6M5</accession>